<name>A0ABP7GJP5_9FLAO</name>
<dbReference type="PROSITE" id="PS51782">
    <property type="entry name" value="LYSM"/>
    <property type="match status" value="1"/>
</dbReference>
<dbReference type="InterPro" id="IPR018392">
    <property type="entry name" value="LysM"/>
</dbReference>
<reference evidence="3" key="1">
    <citation type="journal article" date="2019" name="Int. J. Syst. Evol. Microbiol.">
        <title>The Global Catalogue of Microorganisms (GCM) 10K type strain sequencing project: providing services to taxonomists for standard genome sequencing and annotation.</title>
        <authorList>
            <consortium name="The Broad Institute Genomics Platform"/>
            <consortium name="The Broad Institute Genome Sequencing Center for Infectious Disease"/>
            <person name="Wu L."/>
            <person name="Ma J."/>
        </authorList>
    </citation>
    <scope>NUCLEOTIDE SEQUENCE [LARGE SCALE GENOMIC DNA]</scope>
    <source>
        <strain evidence="3">JCM 17337</strain>
    </source>
</reference>
<sequence length="354" mass="41312">MYFLDKSEESEESVYDKHLTYKVKKGDTLQSVADELGVDAYELRRYHNIYCPLSDLIEADFKSYLKFVILSPKKTFEAEKEEKKKVQKVSLGSNYLLPFVADRINRDYKAQYTTVVGDQVDTIEMEVSVKWLATDKNNYHLFEINKGVIYVNNTIPDTVMDELAAKTAEVLYPLKIVVDEFGKWIDIYNYEEIDSRWKNVKEAILDYFEGEVAEKYIEQTEYAFDSAETLLESLVSDYFLRAFFNGIHVSYTANLAFKNEVFFPLEKDEESKFEVEQILDPIIDESNLVKVEQKGDYVDCSGGVSFGFEPWKGKYKASYFLDEHTYCIEKIDLECSIEYDEEIKVMIQIESLEK</sequence>
<accession>A0ABP7GJP5</accession>
<dbReference type="RefSeq" id="WP_345144032.1">
    <property type="nucleotide sequence ID" value="NZ_BAABDU010000004.1"/>
</dbReference>
<dbReference type="CDD" id="cd00118">
    <property type="entry name" value="LysM"/>
    <property type="match status" value="1"/>
</dbReference>
<dbReference type="Gene3D" id="3.10.350.10">
    <property type="entry name" value="LysM domain"/>
    <property type="match status" value="1"/>
</dbReference>
<comment type="caution">
    <text evidence="2">The sequence shown here is derived from an EMBL/GenBank/DDBJ whole genome shotgun (WGS) entry which is preliminary data.</text>
</comment>
<protein>
    <recommendedName>
        <fullName evidence="1">LysM domain-containing protein</fullName>
    </recommendedName>
</protein>
<feature type="domain" description="LysM" evidence="1">
    <location>
        <begin position="19"/>
        <end position="65"/>
    </location>
</feature>
<proteinExistence type="predicted"/>
<dbReference type="Pfam" id="PF01476">
    <property type="entry name" value="LysM"/>
    <property type="match status" value="1"/>
</dbReference>
<evidence type="ECO:0000313" key="3">
    <source>
        <dbReference type="Proteomes" id="UP001500748"/>
    </source>
</evidence>
<dbReference type="SUPFAM" id="SSF54106">
    <property type="entry name" value="LysM domain"/>
    <property type="match status" value="1"/>
</dbReference>
<gene>
    <name evidence="2" type="ORF">GCM10022423_21060</name>
</gene>
<keyword evidence="3" id="KW-1185">Reference proteome</keyword>
<dbReference type="InterPro" id="IPR036779">
    <property type="entry name" value="LysM_dom_sf"/>
</dbReference>
<evidence type="ECO:0000259" key="1">
    <source>
        <dbReference type="PROSITE" id="PS51782"/>
    </source>
</evidence>
<dbReference type="Proteomes" id="UP001500748">
    <property type="component" value="Unassembled WGS sequence"/>
</dbReference>
<organism evidence="2 3">
    <name type="scientific">Flavobacterium ginsengiterrae</name>
    <dbReference type="NCBI Taxonomy" id="871695"/>
    <lineage>
        <taxon>Bacteria</taxon>
        <taxon>Pseudomonadati</taxon>
        <taxon>Bacteroidota</taxon>
        <taxon>Flavobacteriia</taxon>
        <taxon>Flavobacteriales</taxon>
        <taxon>Flavobacteriaceae</taxon>
        <taxon>Flavobacterium</taxon>
    </lineage>
</organism>
<dbReference type="EMBL" id="BAABDU010000004">
    <property type="protein sequence ID" value="GAA3767924.1"/>
    <property type="molecule type" value="Genomic_DNA"/>
</dbReference>
<evidence type="ECO:0000313" key="2">
    <source>
        <dbReference type="EMBL" id="GAA3767924.1"/>
    </source>
</evidence>